<feature type="compositionally biased region" description="Low complexity" evidence="1">
    <location>
        <begin position="287"/>
        <end position="299"/>
    </location>
</feature>
<accession>A0AAD8XR82</accession>
<proteinExistence type="predicted"/>
<sequence length="528" mass="56763">MDPFESLLKAAQQIDSPNFNVKVVVEMKQQQRSLPSQTTTIRPTQLLSTPPRPSASSSAAAATMPPPPPPPRVQLAHHNPISNSSSVLAMPSLYSPYAAPTQYFNYYAAAAAAAQSLGSFGPPTLATAAMMMTPPSSSSPSSSWPYYHLNPRFSGHSQEQFVVPPAPPAVGHLPHPATVAAAQPLCLFPSTQAAAQQACQGMANPPPVAAAAAAAAITSAFRPIAERPFLPGANNMTFVSPEPKKSRRSCSSRRVTTAAPAATAPVAFLELKPSAQDDAPPEEEADAAAAATTPATATTKMRIAVTPDAEVNNKNQDAADDEDDEEEEEEFDAISTSTAWPVDENITLPALFDNEDKPFVNLTHYIIGSEILEPFVIPRYHDDAPVAVAAAAAASASTQKKKNKQVKKRKKKINFRAGTIAFRCRFCKHSPDKSEAPLATIYPETVGGLYRANLRFQAGHLNKCENCPAEVKERLENAQRSGADRRPYEVQVGVRRYWISTAARKGFRNVTVKGKERLGFAPPVLQEY</sequence>
<feature type="compositionally biased region" description="Acidic residues" evidence="1">
    <location>
        <begin position="318"/>
        <end position="332"/>
    </location>
</feature>
<reference evidence="2" key="1">
    <citation type="submission" date="2023-06" db="EMBL/GenBank/DDBJ databases">
        <title>Survivors Of The Sea: Transcriptome response of Skeletonema marinoi to long-term dormancy.</title>
        <authorList>
            <person name="Pinder M.I.M."/>
            <person name="Kourtchenko O."/>
            <person name="Robertson E.K."/>
            <person name="Larsson T."/>
            <person name="Maumus F."/>
            <person name="Osuna-Cruz C.M."/>
            <person name="Vancaester E."/>
            <person name="Stenow R."/>
            <person name="Vandepoele K."/>
            <person name="Ploug H."/>
            <person name="Bruchert V."/>
            <person name="Godhe A."/>
            <person name="Topel M."/>
        </authorList>
    </citation>
    <scope>NUCLEOTIDE SEQUENCE</scope>
    <source>
        <strain evidence="2">R05AC</strain>
    </source>
</reference>
<evidence type="ECO:0000313" key="2">
    <source>
        <dbReference type="EMBL" id="KAK1732336.1"/>
    </source>
</evidence>
<protein>
    <submittedName>
        <fullName evidence="2">Uncharacterized protein</fullName>
    </submittedName>
</protein>
<keyword evidence="3" id="KW-1185">Reference proteome</keyword>
<comment type="caution">
    <text evidence="2">The sequence shown here is derived from an EMBL/GenBank/DDBJ whole genome shotgun (WGS) entry which is preliminary data.</text>
</comment>
<name>A0AAD8XR82_9STRA</name>
<organism evidence="2 3">
    <name type="scientific">Skeletonema marinoi</name>
    <dbReference type="NCBI Taxonomy" id="267567"/>
    <lineage>
        <taxon>Eukaryota</taxon>
        <taxon>Sar</taxon>
        <taxon>Stramenopiles</taxon>
        <taxon>Ochrophyta</taxon>
        <taxon>Bacillariophyta</taxon>
        <taxon>Coscinodiscophyceae</taxon>
        <taxon>Thalassiosirophycidae</taxon>
        <taxon>Thalassiosirales</taxon>
        <taxon>Skeletonemataceae</taxon>
        <taxon>Skeletonema</taxon>
        <taxon>Skeletonema marinoi-dohrnii complex</taxon>
    </lineage>
</organism>
<feature type="region of interest" description="Disordered" evidence="1">
    <location>
        <begin position="232"/>
        <end position="258"/>
    </location>
</feature>
<feature type="compositionally biased region" description="Low complexity" evidence="1">
    <location>
        <begin position="54"/>
        <end position="63"/>
    </location>
</feature>
<dbReference type="AlphaFoldDB" id="A0AAD8XR82"/>
<feature type="region of interest" description="Disordered" evidence="1">
    <location>
        <begin position="275"/>
        <end position="338"/>
    </location>
</feature>
<dbReference type="EMBL" id="JATAAI010000072">
    <property type="protein sequence ID" value="KAK1732336.1"/>
    <property type="molecule type" value="Genomic_DNA"/>
</dbReference>
<gene>
    <name evidence="2" type="ORF">QTG54_016966</name>
</gene>
<dbReference type="Proteomes" id="UP001224775">
    <property type="component" value="Unassembled WGS sequence"/>
</dbReference>
<feature type="region of interest" description="Disordered" evidence="1">
    <location>
        <begin position="29"/>
        <end position="78"/>
    </location>
</feature>
<feature type="compositionally biased region" description="Polar residues" evidence="1">
    <location>
        <begin position="29"/>
        <end position="47"/>
    </location>
</feature>
<evidence type="ECO:0000313" key="3">
    <source>
        <dbReference type="Proteomes" id="UP001224775"/>
    </source>
</evidence>
<evidence type="ECO:0000256" key="1">
    <source>
        <dbReference type="SAM" id="MobiDB-lite"/>
    </source>
</evidence>